<feature type="compositionally biased region" description="Basic residues" evidence="1">
    <location>
        <begin position="52"/>
        <end position="61"/>
    </location>
</feature>
<keyword evidence="3" id="KW-1185">Reference proteome</keyword>
<evidence type="ECO:0000313" key="2">
    <source>
        <dbReference type="EnsemblPlants" id="OB01G14880.1"/>
    </source>
</evidence>
<feature type="region of interest" description="Disordered" evidence="1">
    <location>
        <begin position="14"/>
        <end position="72"/>
    </location>
</feature>
<protein>
    <submittedName>
        <fullName evidence="2">Uncharacterized protein</fullName>
    </submittedName>
</protein>
<name>J3KWY2_ORYBR</name>
<organism evidence="2">
    <name type="scientific">Oryza brachyantha</name>
    <name type="common">malo sina</name>
    <dbReference type="NCBI Taxonomy" id="4533"/>
    <lineage>
        <taxon>Eukaryota</taxon>
        <taxon>Viridiplantae</taxon>
        <taxon>Streptophyta</taxon>
        <taxon>Embryophyta</taxon>
        <taxon>Tracheophyta</taxon>
        <taxon>Spermatophyta</taxon>
        <taxon>Magnoliopsida</taxon>
        <taxon>Liliopsida</taxon>
        <taxon>Poales</taxon>
        <taxon>Poaceae</taxon>
        <taxon>BOP clade</taxon>
        <taxon>Oryzoideae</taxon>
        <taxon>Oryzeae</taxon>
        <taxon>Oryzinae</taxon>
        <taxon>Oryza</taxon>
    </lineage>
</organism>
<evidence type="ECO:0000256" key="1">
    <source>
        <dbReference type="SAM" id="MobiDB-lite"/>
    </source>
</evidence>
<dbReference type="Proteomes" id="UP000006038">
    <property type="component" value="Chromosome 1"/>
</dbReference>
<evidence type="ECO:0000313" key="3">
    <source>
        <dbReference type="Proteomes" id="UP000006038"/>
    </source>
</evidence>
<proteinExistence type="predicted"/>
<dbReference type="Gramene" id="OB01G14880.1">
    <property type="protein sequence ID" value="OB01G14880.1"/>
    <property type="gene ID" value="OB01G14880"/>
</dbReference>
<dbReference type="EnsemblPlants" id="OB01G14880.1">
    <property type="protein sequence ID" value="OB01G14880.1"/>
    <property type="gene ID" value="OB01G14880"/>
</dbReference>
<accession>J3KWY2</accession>
<reference evidence="2" key="2">
    <citation type="submission" date="2013-04" db="UniProtKB">
        <authorList>
            <consortium name="EnsemblPlants"/>
        </authorList>
    </citation>
    <scope>IDENTIFICATION</scope>
</reference>
<reference evidence="2" key="1">
    <citation type="journal article" date="2013" name="Nat. Commun.">
        <title>Whole-genome sequencing of Oryza brachyantha reveals mechanisms underlying Oryza genome evolution.</title>
        <authorList>
            <person name="Chen J."/>
            <person name="Huang Q."/>
            <person name="Gao D."/>
            <person name="Wang J."/>
            <person name="Lang Y."/>
            <person name="Liu T."/>
            <person name="Li B."/>
            <person name="Bai Z."/>
            <person name="Luis Goicoechea J."/>
            <person name="Liang C."/>
            <person name="Chen C."/>
            <person name="Zhang W."/>
            <person name="Sun S."/>
            <person name="Liao Y."/>
            <person name="Zhang X."/>
            <person name="Yang L."/>
            <person name="Song C."/>
            <person name="Wang M."/>
            <person name="Shi J."/>
            <person name="Liu G."/>
            <person name="Liu J."/>
            <person name="Zhou H."/>
            <person name="Zhou W."/>
            <person name="Yu Q."/>
            <person name="An N."/>
            <person name="Chen Y."/>
            <person name="Cai Q."/>
            <person name="Wang B."/>
            <person name="Liu B."/>
            <person name="Min J."/>
            <person name="Huang Y."/>
            <person name="Wu H."/>
            <person name="Li Z."/>
            <person name="Zhang Y."/>
            <person name="Yin Y."/>
            <person name="Song W."/>
            <person name="Jiang J."/>
            <person name="Jackson S.A."/>
            <person name="Wing R.A."/>
            <person name="Wang J."/>
            <person name="Chen M."/>
        </authorList>
    </citation>
    <scope>NUCLEOTIDE SEQUENCE [LARGE SCALE GENOMIC DNA]</scope>
    <source>
        <strain evidence="2">cv. IRGC 101232</strain>
    </source>
</reference>
<dbReference type="AlphaFoldDB" id="J3KWY2"/>
<sequence>MTGASVSTALLASLPKLPISPPPPPPPPLQALQEPRTGDVGYAVRVRDPRRPKNSSGKPKKPWKEEERWGLG</sequence>
<feature type="compositionally biased region" description="Basic and acidic residues" evidence="1">
    <location>
        <begin position="62"/>
        <end position="72"/>
    </location>
</feature>
<dbReference type="HOGENOM" id="CLU_2726186_0_0_1"/>
<feature type="compositionally biased region" description="Pro residues" evidence="1">
    <location>
        <begin position="18"/>
        <end position="29"/>
    </location>
</feature>